<dbReference type="RefSeq" id="WP_341518371.1">
    <property type="nucleotide sequence ID" value="NZ_CP151108.1"/>
</dbReference>
<gene>
    <name evidence="3" type="ORF">AABL52_21510</name>
</gene>
<protein>
    <recommendedName>
        <fullName evidence="5">Lipoprotein</fullName>
    </recommendedName>
</protein>
<dbReference type="PROSITE" id="PS51257">
    <property type="entry name" value="PROKAR_LIPOPROTEIN"/>
    <property type="match status" value="1"/>
</dbReference>
<evidence type="ECO:0000256" key="2">
    <source>
        <dbReference type="SAM" id="SignalP"/>
    </source>
</evidence>
<evidence type="ECO:0008006" key="5">
    <source>
        <dbReference type="Google" id="ProtNLM"/>
    </source>
</evidence>
<feature type="region of interest" description="Disordered" evidence="1">
    <location>
        <begin position="180"/>
        <end position="264"/>
    </location>
</feature>
<keyword evidence="4" id="KW-1185">Reference proteome</keyword>
<evidence type="ECO:0000313" key="3">
    <source>
        <dbReference type="EMBL" id="WZF29850.1"/>
    </source>
</evidence>
<proteinExistence type="predicted"/>
<organism evidence="3 4">
    <name type="scientific">Bacillus paramobilis</name>
    <dbReference type="NCBI Taxonomy" id="2817477"/>
    <lineage>
        <taxon>Bacteria</taxon>
        <taxon>Bacillati</taxon>
        <taxon>Bacillota</taxon>
        <taxon>Bacilli</taxon>
        <taxon>Bacillales</taxon>
        <taxon>Bacillaceae</taxon>
        <taxon>Bacillus</taxon>
        <taxon>Bacillus cereus group</taxon>
    </lineage>
</organism>
<feature type="compositionally biased region" description="Basic and acidic residues" evidence="1">
    <location>
        <begin position="200"/>
        <end position="264"/>
    </location>
</feature>
<sequence>MKKLLMVIGLTFLMLAGCSNGNFDKAMDEGKTALTNKEYKNALSSFEKALDEKKDDADAKVLVEQTKVMIEAVKLKEETKVEESIKSFEKVENMQNGNTTLVKQAKEERTALLAILEQNKKYSEQLTKSEELISKKNYAEAKEILNKLVAETKDNKKLEEYNKKAVGLVTKMNEEEKTAKNVTAATKAQKTDAGTNQKVATEKTQKPEAEKNQKVATEKNQKTETEKNQKVATEKNQKTEAEKNQKVVTEKNGKTETEKNQKVETGKNQNAFTFEKAKAYIKNEYKEDYDYTLENTQVENGKKYYQIRVHTTYKIEGAGGPGFTGVFKVFEDGTIVELH</sequence>
<evidence type="ECO:0000256" key="1">
    <source>
        <dbReference type="SAM" id="MobiDB-lite"/>
    </source>
</evidence>
<keyword evidence="2" id="KW-0732">Signal</keyword>
<feature type="signal peptide" evidence="2">
    <location>
        <begin position="1"/>
        <end position="21"/>
    </location>
</feature>
<evidence type="ECO:0000313" key="4">
    <source>
        <dbReference type="Proteomes" id="UP001485505"/>
    </source>
</evidence>
<dbReference type="EMBL" id="CP151108">
    <property type="protein sequence ID" value="WZF29850.1"/>
    <property type="molecule type" value="Genomic_DNA"/>
</dbReference>
<name>A0ABZ2VKX3_9BACI</name>
<reference evidence="3 4" key="1">
    <citation type="submission" date="2024-04" db="EMBL/GenBank/DDBJ databases">
        <title>Complete genome sequence of Bacillus mobilis strains derived from soil.</title>
        <authorList>
            <person name="Jung H."/>
            <person name="Choi S."/>
            <person name="Kim Y."/>
            <person name="Han J.A."/>
            <person name="Kim E.Y."/>
            <person name="Lee H.-S."/>
        </authorList>
    </citation>
    <scope>NUCLEOTIDE SEQUENCE [LARGE SCALE GENOMIC DNA]</scope>
    <source>
        <strain evidence="3 4">IMGN7</strain>
    </source>
</reference>
<accession>A0ABZ2VKX3</accession>
<dbReference type="Proteomes" id="UP001485505">
    <property type="component" value="Chromosome"/>
</dbReference>
<feature type="chain" id="PRO_5047511386" description="Lipoprotein" evidence="2">
    <location>
        <begin position="22"/>
        <end position="339"/>
    </location>
</feature>